<keyword evidence="3" id="KW-1185">Reference proteome</keyword>
<dbReference type="InterPro" id="IPR023210">
    <property type="entry name" value="NADP_OxRdtase_dom"/>
</dbReference>
<evidence type="ECO:0000313" key="2">
    <source>
        <dbReference type="EMBL" id="CAD7657830.1"/>
    </source>
</evidence>
<dbReference type="InterPro" id="IPR020471">
    <property type="entry name" value="AKR"/>
</dbReference>
<dbReference type="EMBL" id="CAJPVJ010013763">
    <property type="protein sequence ID" value="CAG2175016.1"/>
    <property type="molecule type" value="Genomic_DNA"/>
</dbReference>
<accession>A0A7R9MEQ0</accession>
<dbReference type="Proteomes" id="UP000728032">
    <property type="component" value="Unassembled WGS sequence"/>
</dbReference>
<dbReference type="Gene3D" id="3.20.20.100">
    <property type="entry name" value="NADP-dependent oxidoreductase domain"/>
    <property type="match status" value="1"/>
</dbReference>
<evidence type="ECO:0000313" key="3">
    <source>
        <dbReference type="Proteomes" id="UP000728032"/>
    </source>
</evidence>
<name>A0A7R9MEQ0_9ACAR</name>
<gene>
    <name evidence="2" type="ORF">ONB1V03_LOCUS14455</name>
</gene>
<feature type="domain" description="NADP-dependent oxidoreductase" evidence="1">
    <location>
        <begin position="7"/>
        <end position="55"/>
    </location>
</feature>
<proteinExistence type="predicted"/>
<organism evidence="2">
    <name type="scientific">Oppiella nova</name>
    <dbReference type="NCBI Taxonomy" id="334625"/>
    <lineage>
        <taxon>Eukaryota</taxon>
        <taxon>Metazoa</taxon>
        <taxon>Ecdysozoa</taxon>
        <taxon>Arthropoda</taxon>
        <taxon>Chelicerata</taxon>
        <taxon>Arachnida</taxon>
        <taxon>Acari</taxon>
        <taxon>Acariformes</taxon>
        <taxon>Sarcoptiformes</taxon>
        <taxon>Oribatida</taxon>
        <taxon>Brachypylina</taxon>
        <taxon>Oppioidea</taxon>
        <taxon>Oppiidae</taxon>
        <taxon>Oppiella</taxon>
    </lineage>
</organism>
<dbReference type="SUPFAM" id="SSF51430">
    <property type="entry name" value="NAD(P)-linked oxidoreductase"/>
    <property type="match status" value="1"/>
</dbReference>
<dbReference type="AlphaFoldDB" id="A0A7R9MEQ0"/>
<dbReference type="InterPro" id="IPR036812">
    <property type="entry name" value="NAD(P)_OxRdtase_dom_sf"/>
</dbReference>
<dbReference type="EMBL" id="OC928588">
    <property type="protein sequence ID" value="CAD7657830.1"/>
    <property type="molecule type" value="Genomic_DNA"/>
</dbReference>
<dbReference type="GO" id="GO:0016491">
    <property type="term" value="F:oxidoreductase activity"/>
    <property type="evidence" value="ECO:0007669"/>
    <property type="project" value="InterPro"/>
</dbReference>
<dbReference type="OrthoDB" id="416253at2759"/>
<protein>
    <recommendedName>
        <fullName evidence="1">NADP-dependent oxidoreductase domain-containing protein</fullName>
    </recommendedName>
</protein>
<dbReference type="Pfam" id="PF00248">
    <property type="entry name" value="Aldo_ket_red"/>
    <property type="match status" value="1"/>
</dbReference>
<reference evidence="2" key="1">
    <citation type="submission" date="2020-11" db="EMBL/GenBank/DDBJ databases">
        <authorList>
            <person name="Tran Van P."/>
        </authorList>
    </citation>
    <scope>NUCLEOTIDE SEQUENCE</scope>
</reference>
<evidence type="ECO:0000259" key="1">
    <source>
        <dbReference type="Pfam" id="PF00248"/>
    </source>
</evidence>
<dbReference type="PANTHER" id="PTHR11732">
    <property type="entry name" value="ALDO/KETO REDUCTASE"/>
    <property type="match status" value="1"/>
</dbReference>
<sequence>MIELGHLKRQDFWISIKVWNSFHSRELVHKQTKTSLKNLGLDYIDLLLMHYPTGYAFTESNHKLWFPTYRPFRKRLTIRALTLIRTIRFMNPIDPSIAVHNEYDYCTLTKLRRFDTGTFEKF</sequence>